<evidence type="ECO:0000256" key="1">
    <source>
        <dbReference type="PIRSR" id="PIRSR016487-1"/>
    </source>
</evidence>
<organism evidence="3 4">
    <name type="scientific">Rhizobium tumorigenes</name>
    <dbReference type="NCBI Taxonomy" id="2041385"/>
    <lineage>
        <taxon>Bacteria</taxon>
        <taxon>Pseudomonadati</taxon>
        <taxon>Pseudomonadota</taxon>
        <taxon>Alphaproteobacteria</taxon>
        <taxon>Hyphomicrobiales</taxon>
        <taxon>Rhizobiaceae</taxon>
        <taxon>Rhizobium/Agrobacterium group</taxon>
        <taxon>Rhizobium</taxon>
    </lineage>
</organism>
<dbReference type="CDD" id="cd07891">
    <property type="entry name" value="CYTH-like_CthTTM-like_1"/>
    <property type="match status" value="1"/>
</dbReference>
<name>A0AAF1K8D7_9HYPH</name>
<dbReference type="InterPro" id="IPR012042">
    <property type="entry name" value="NeuTTM/CthTTM-like"/>
</dbReference>
<feature type="active site" description="Proton acceptor" evidence="1">
    <location>
        <position position="30"/>
    </location>
</feature>
<accession>A0AAF1K8D7</accession>
<protein>
    <submittedName>
        <fullName evidence="3">CYTH domain-containing protein</fullName>
    </submittedName>
</protein>
<reference evidence="4" key="2">
    <citation type="journal article" date="2023" name="MicrobiologyOpen">
        <title>Genomics of the tumorigenes clade of the family Rhizobiaceae and description of Rhizobium rhododendri sp. nov.</title>
        <authorList>
            <person name="Kuzmanovic N."/>
            <person name="diCenzo G.C."/>
            <person name="Bunk B."/>
            <person name="Sproeer C."/>
            <person name="Fruehling A."/>
            <person name="Neumann-Schaal M."/>
            <person name="Overmann J."/>
            <person name="Smalla K."/>
        </authorList>
    </citation>
    <scope>NUCLEOTIDE SEQUENCE [LARGE SCALE GENOMIC DNA]</scope>
    <source>
        <strain evidence="4">1078</strain>
    </source>
</reference>
<keyword evidence="4" id="KW-1185">Reference proteome</keyword>
<dbReference type="PIRSF" id="PIRSF016487">
    <property type="entry name" value="CYTH_UCP016487"/>
    <property type="match status" value="1"/>
</dbReference>
<dbReference type="AlphaFoldDB" id="A0AAF1K8D7"/>
<dbReference type="KEGG" id="rtu:PR017_12415"/>
<evidence type="ECO:0000313" key="3">
    <source>
        <dbReference type="EMBL" id="WFR94626.1"/>
    </source>
</evidence>
<dbReference type="PANTHER" id="PTHR40114">
    <property type="entry name" value="SLR0698 PROTEIN"/>
    <property type="match status" value="1"/>
</dbReference>
<dbReference type="PROSITE" id="PS51707">
    <property type="entry name" value="CYTH"/>
    <property type="match status" value="1"/>
</dbReference>
<dbReference type="Pfam" id="PF01928">
    <property type="entry name" value="CYTH"/>
    <property type="match status" value="1"/>
</dbReference>
<dbReference type="EMBL" id="CP117255">
    <property type="protein sequence ID" value="WFR94626.1"/>
    <property type="molecule type" value="Genomic_DNA"/>
</dbReference>
<dbReference type="RefSeq" id="WP_111218822.1">
    <property type="nucleotide sequence ID" value="NZ_CP117255.1"/>
</dbReference>
<dbReference type="SUPFAM" id="SSF55154">
    <property type="entry name" value="CYTH-like phosphatases"/>
    <property type="match status" value="1"/>
</dbReference>
<dbReference type="SMART" id="SM01118">
    <property type="entry name" value="CYTH"/>
    <property type="match status" value="1"/>
</dbReference>
<reference evidence="3 4" key="1">
    <citation type="journal article" date="2018" name="Sci. Rep.">
        <title>Rhizobium tumorigenes sp. nov., a novel plant tumorigenic bacterium isolated from cane gall tumors on thornless blackberry.</title>
        <authorList>
            <person name="Kuzmanovi N."/>
            <person name="Smalla K."/>
            <person name="Gronow S."/>
            <person name="PuBawska J."/>
        </authorList>
    </citation>
    <scope>NUCLEOTIDE SEQUENCE [LARGE SCALE GENOMIC DNA]</scope>
    <source>
        <strain evidence="3 4">1078</strain>
    </source>
</reference>
<dbReference type="InterPro" id="IPR023577">
    <property type="entry name" value="CYTH_domain"/>
</dbReference>
<proteinExistence type="predicted"/>
<gene>
    <name evidence="3" type="ORF">PR017_12415</name>
</gene>
<dbReference type="PANTHER" id="PTHR40114:SF1">
    <property type="entry name" value="SLR0698 PROTEIN"/>
    <property type="match status" value="1"/>
</dbReference>
<dbReference type="Gene3D" id="2.40.320.10">
    <property type="entry name" value="Hypothetical Protein Pfu-838710-001"/>
    <property type="match status" value="1"/>
</dbReference>
<dbReference type="Proteomes" id="UP000249499">
    <property type="component" value="Chromosome"/>
</dbReference>
<dbReference type="InterPro" id="IPR033469">
    <property type="entry name" value="CYTH-like_dom_sf"/>
</dbReference>
<evidence type="ECO:0000313" key="4">
    <source>
        <dbReference type="Proteomes" id="UP000249499"/>
    </source>
</evidence>
<evidence type="ECO:0000259" key="2">
    <source>
        <dbReference type="PROSITE" id="PS51707"/>
    </source>
</evidence>
<feature type="domain" description="CYTH" evidence="2">
    <location>
        <begin position="2"/>
        <end position="148"/>
    </location>
</feature>
<sequence>MAKEIERKFLVRHDGWRDLVAETIELRQAYIASMEDRSVRIRLANGTLATLTVKIGKRMTRDEFEYPIPLADAEELMTKAVGVPIIKTRHKVPYKGFTWEIDVFDGVHAGLQIAEVEMGHEDDNPELPDWLGEEVTGQHRYSNQALAMRSKV</sequence>